<evidence type="ECO:0000256" key="2">
    <source>
        <dbReference type="ARBA" id="ARBA00007341"/>
    </source>
</evidence>
<comment type="subcellular location">
    <subcellularLocation>
        <location evidence="1">Preautophagosomal structure</location>
    </subcellularLocation>
</comment>
<keyword evidence="3" id="KW-0072">Autophagy</keyword>
<evidence type="ECO:0000256" key="3">
    <source>
        <dbReference type="ARBA" id="ARBA00023006"/>
    </source>
</evidence>
<dbReference type="InterPro" id="IPR040182">
    <property type="entry name" value="ATG13"/>
</dbReference>
<dbReference type="PANTHER" id="PTHR13430:SF4">
    <property type="entry name" value="AUTOPHAGY-RELATED PROTEIN 13"/>
    <property type="match status" value="1"/>
</dbReference>
<dbReference type="PANTHER" id="PTHR13430">
    <property type="match status" value="1"/>
</dbReference>
<accession>A0AA39H1X9</accession>
<dbReference type="Gene3D" id="3.30.900.10">
    <property type="entry name" value="HORMA domain"/>
    <property type="match status" value="1"/>
</dbReference>
<organism evidence="4 5">
    <name type="scientific">Steinernema hermaphroditum</name>
    <dbReference type="NCBI Taxonomy" id="289476"/>
    <lineage>
        <taxon>Eukaryota</taxon>
        <taxon>Metazoa</taxon>
        <taxon>Ecdysozoa</taxon>
        <taxon>Nematoda</taxon>
        <taxon>Chromadorea</taxon>
        <taxon>Rhabditida</taxon>
        <taxon>Tylenchina</taxon>
        <taxon>Panagrolaimomorpha</taxon>
        <taxon>Strongyloidoidea</taxon>
        <taxon>Steinernematidae</taxon>
        <taxon>Steinernema</taxon>
    </lineage>
</organism>
<dbReference type="AlphaFoldDB" id="A0AA39H1X9"/>
<evidence type="ECO:0000256" key="1">
    <source>
        <dbReference type="ARBA" id="ARBA00004329"/>
    </source>
</evidence>
<name>A0AA39H1X9_9BILA</name>
<sequence>MEKQEFQKFTKYFCTRLIQSVVQARTGEEVGHGCIGNPETSDWFNFRVDELGEITAYIRSSVQGFPPTSKCLNLDFFLYTAFGDYLPLESWRITIDEQKSDPLVSVRGGFYHQLGTLLKSVAAAARVTPLYRYYVKKQGADTFVAFYRIYDGASEIDLGPNKTETRLGCLPSPFGSLCVDLSYRTTMELASGQPLSKSAYCPKDDRLREKGKLASASCPRFIPMSTKVPSDLKRRSDAELTSPVEETVTTFSISPSSPIDVGDKKVSFHMGQSSSSEDVSTMLGDQRCRTLSETSELSTASSLRRSKRKKPIASFPFATLLSISDNPSRCRRHSEQIKRTDIDEQEIADDTIAVPADLTGPPLSRLRHCSTVPTACNLLDKTDNFAILKEDSDEPNRGEDDSDEDRSLSAIHMLSFSTTDDLGSDLKELVQRCQDAPTSLLFMDNEQNYSNLQSLLSEYENRKNGFDEFIAKVRSDASCNDD</sequence>
<dbReference type="GO" id="GO:0000407">
    <property type="term" value="C:phagophore assembly site"/>
    <property type="evidence" value="ECO:0007669"/>
    <property type="project" value="UniProtKB-SubCell"/>
</dbReference>
<evidence type="ECO:0000313" key="5">
    <source>
        <dbReference type="Proteomes" id="UP001175271"/>
    </source>
</evidence>
<dbReference type="GO" id="GO:0034727">
    <property type="term" value="P:piecemeal microautophagy of the nucleus"/>
    <property type="evidence" value="ECO:0007669"/>
    <property type="project" value="TreeGrafter"/>
</dbReference>
<protein>
    <recommendedName>
        <fullName evidence="6">Autophagy-related protein 13</fullName>
    </recommendedName>
</protein>
<comment type="similarity">
    <text evidence="2">Belongs to the ATG13 family. Metazoan subfamily.</text>
</comment>
<comment type="caution">
    <text evidence="4">The sequence shown here is derived from an EMBL/GenBank/DDBJ whole genome shotgun (WGS) entry which is preliminary data.</text>
</comment>
<keyword evidence="5" id="KW-1185">Reference proteome</keyword>
<dbReference type="GO" id="GO:1990316">
    <property type="term" value="C:Atg1/ULK1 kinase complex"/>
    <property type="evidence" value="ECO:0007669"/>
    <property type="project" value="TreeGrafter"/>
</dbReference>
<dbReference type="GO" id="GO:0005829">
    <property type="term" value="C:cytosol"/>
    <property type="evidence" value="ECO:0007669"/>
    <property type="project" value="TreeGrafter"/>
</dbReference>
<dbReference type="InterPro" id="IPR036570">
    <property type="entry name" value="HORMA_dom_sf"/>
</dbReference>
<reference evidence="4" key="1">
    <citation type="submission" date="2023-06" db="EMBL/GenBank/DDBJ databases">
        <title>Genomic analysis of the entomopathogenic nematode Steinernema hermaphroditum.</title>
        <authorList>
            <person name="Schwarz E.M."/>
            <person name="Heppert J.K."/>
            <person name="Baniya A."/>
            <person name="Schwartz H.T."/>
            <person name="Tan C.-H."/>
            <person name="Antoshechkin I."/>
            <person name="Sternberg P.W."/>
            <person name="Goodrich-Blair H."/>
            <person name="Dillman A.R."/>
        </authorList>
    </citation>
    <scope>NUCLEOTIDE SEQUENCE</scope>
    <source>
        <strain evidence="4">PS9179</strain>
        <tissue evidence="4">Whole animal</tissue>
    </source>
</reference>
<gene>
    <name evidence="4" type="ORF">QR680_001880</name>
</gene>
<evidence type="ECO:0000313" key="4">
    <source>
        <dbReference type="EMBL" id="KAK0396838.1"/>
    </source>
</evidence>
<dbReference type="EMBL" id="JAUCMV010000005">
    <property type="protein sequence ID" value="KAK0396838.1"/>
    <property type="molecule type" value="Genomic_DNA"/>
</dbReference>
<proteinExistence type="inferred from homology"/>
<dbReference type="GO" id="GO:0034497">
    <property type="term" value="P:protein localization to phagophore assembly site"/>
    <property type="evidence" value="ECO:0007669"/>
    <property type="project" value="TreeGrafter"/>
</dbReference>
<dbReference type="GO" id="GO:0000423">
    <property type="term" value="P:mitophagy"/>
    <property type="evidence" value="ECO:0007669"/>
    <property type="project" value="TreeGrafter"/>
</dbReference>
<evidence type="ECO:0008006" key="6">
    <source>
        <dbReference type="Google" id="ProtNLM"/>
    </source>
</evidence>
<dbReference type="Proteomes" id="UP001175271">
    <property type="component" value="Unassembled WGS sequence"/>
</dbReference>